<keyword evidence="2" id="KW-1185">Reference proteome</keyword>
<accession>A0ABR5ZUI8</accession>
<evidence type="ECO:0000313" key="2">
    <source>
        <dbReference type="Proteomes" id="UP000765338"/>
    </source>
</evidence>
<evidence type="ECO:0000313" key="1">
    <source>
        <dbReference type="EMBL" id="MBA5727972.1"/>
    </source>
</evidence>
<dbReference type="Proteomes" id="UP000765338">
    <property type="component" value="Unassembled WGS sequence"/>
</dbReference>
<comment type="caution">
    <text evidence="1">The sequence shown here is derived from an EMBL/GenBank/DDBJ whole genome shotgun (WGS) entry which is preliminary data.</text>
</comment>
<gene>
    <name evidence="1" type="ORF">CPA56_08305</name>
</gene>
<dbReference type="EMBL" id="PDLY01000005">
    <property type="protein sequence ID" value="MBA5727972.1"/>
    <property type="molecule type" value="Genomic_DNA"/>
</dbReference>
<protein>
    <submittedName>
        <fullName evidence="1">Uncharacterized protein</fullName>
    </submittedName>
</protein>
<organism evidence="1 2">
    <name type="scientific">Bombella mellum</name>
    <dbReference type="NCBI Taxonomy" id="2039288"/>
    <lineage>
        <taxon>Bacteria</taxon>
        <taxon>Pseudomonadati</taxon>
        <taxon>Pseudomonadota</taxon>
        <taxon>Alphaproteobacteria</taxon>
        <taxon>Acetobacterales</taxon>
        <taxon>Acetobacteraceae</taxon>
        <taxon>Bombella</taxon>
    </lineage>
</organism>
<proteinExistence type="predicted"/>
<name>A0ABR5ZUI8_9PROT</name>
<sequence length="63" mass="7044">MLGLFWVSFYFMRRQKKPSCFLDGHMMGLAEWSVAGAWLPPGQGLSPAEWSCPRPSALRQGDG</sequence>
<reference evidence="1 2" key="1">
    <citation type="submission" date="2017-10" db="EMBL/GenBank/DDBJ databases">
        <authorList>
            <person name="Jakob F."/>
        </authorList>
    </citation>
    <scope>NUCLEOTIDE SEQUENCE [LARGE SCALE GENOMIC DNA]</scope>
    <source>
        <strain evidence="1 2">TMW 2.1889</strain>
    </source>
</reference>